<keyword evidence="2" id="KW-1185">Reference proteome</keyword>
<evidence type="ECO:0000313" key="1">
    <source>
        <dbReference type="EMBL" id="QWU14325.1"/>
    </source>
</evidence>
<name>A0ABX8H801_9BACL</name>
<gene>
    <name evidence="1" type="ORF">KP014_20680</name>
</gene>
<reference evidence="1 2" key="1">
    <citation type="submission" date="2021-06" db="EMBL/GenBank/DDBJ databases">
        <title>Whole genome sequence of Paenibacillus sophorae DSM23020 for comparative genomics.</title>
        <authorList>
            <person name="Kim M.-J."/>
            <person name="Lee G."/>
            <person name="Shin J.-H."/>
        </authorList>
    </citation>
    <scope>NUCLEOTIDE SEQUENCE [LARGE SCALE GENOMIC DNA]</scope>
    <source>
        <strain evidence="1 2">DSM 23020</strain>
    </source>
</reference>
<organism evidence="1 2">
    <name type="scientific">Paenibacillus sophorae</name>
    <dbReference type="NCBI Taxonomy" id="1333845"/>
    <lineage>
        <taxon>Bacteria</taxon>
        <taxon>Bacillati</taxon>
        <taxon>Bacillota</taxon>
        <taxon>Bacilli</taxon>
        <taxon>Bacillales</taxon>
        <taxon>Paenibacillaceae</taxon>
        <taxon>Paenibacillus</taxon>
    </lineage>
</organism>
<dbReference type="RefSeq" id="WP_036588256.1">
    <property type="nucleotide sequence ID" value="NZ_CP076607.1"/>
</dbReference>
<evidence type="ECO:0000313" key="2">
    <source>
        <dbReference type="Proteomes" id="UP000683429"/>
    </source>
</evidence>
<proteinExistence type="predicted"/>
<sequence length="65" mass="7530">MATLYKTHERALLDWASDKVSDPVEMGKIAPLIAQSLNRTECAIRKQIEERKKAKGHREFFWANT</sequence>
<protein>
    <submittedName>
        <fullName evidence="1">Uncharacterized protein</fullName>
    </submittedName>
</protein>
<accession>A0ABX8H801</accession>
<dbReference type="EMBL" id="CP076607">
    <property type="protein sequence ID" value="QWU14325.1"/>
    <property type="molecule type" value="Genomic_DNA"/>
</dbReference>
<dbReference type="Proteomes" id="UP000683429">
    <property type="component" value="Chromosome"/>
</dbReference>